<dbReference type="Pfam" id="PF08240">
    <property type="entry name" value="ADH_N"/>
    <property type="match status" value="1"/>
</dbReference>
<evidence type="ECO:0000313" key="5">
    <source>
        <dbReference type="Proteomes" id="UP001152049"/>
    </source>
</evidence>
<dbReference type="SMART" id="SM00829">
    <property type="entry name" value="PKS_ER"/>
    <property type="match status" value="1"/>
</dbReference>
<dbReference type="SUPFAM" id="SSF51735">
    <property type="entry name" value="NAD(P)-binding Rossmann-fold domains"/>
    <property type="match status" value="1"/>
</dbReference>
<dbReference type="OrthoDB" id="10257049at2759"/>
<comment type="similarity">
    <text evidence="1">Belongs to the zinc-containing alcohol dehydrogenase family.</text>
</comment>
<dbReference type="InterPro" id="IPR036291">
    <property type="entry name" value="NAD(P)-bd_dom_sf"/>
</dbReference>
<keyword evidence="5" id="KW-1185">Reference proteome</keyword>
<dbReference type="InterPro" id="IPR020843">
    <property type="entry name" value="ER"/>
</dbReference>
<reference evidence="4" key="1">
    <citation type="submission" date="2022-09" db="EMBL/GenBank/DDBJ databases">
        <title>Fusarium specimens isolated from Avocado Roots.</title>
        <authorList>
            <person name="Stajich J."/>
            <person name="Roper C."/>
            <person name="Heimlech-Rivalta G."/>
        </authorList>
    </citation>
    <scope>NUCLEOTIDE SEQUENCE</scope>
    <source>
        <strain evidence="4">CF00136</strain>
    </source>
</reference>
<name>A0A9W8V9E5_9HYPO</name>
<dbReference type="GO" id="GO:0016651">
    <property type="term" value="F:oxidoreductase activity, acting on NAD(P)H"/>
    <property type="evidence" value="ECO:0007669"/>
    <property type="project" value="InterPro"/>
</dbReference>
<dbReference type="InterPro" id="IPR013154">
    <property type="entry name" value="ADH-like_N"/>
</dbReference>
<keyword evidence="2" id="KW-0560">Oxidoreductase</keyword>
<gene>
    <name evidence="4" type="ORF">NW762_012827</name>
</gene>
<dbReference type="Proteomes" id="UP001152049">
    <property type="component" value="Unassembled WGS sequence"/>
</dbReference>
<evidence type="ECO:0000256" key="2">
    <source>
        <dbReference type="ARBA" id="ARBA00023002"/>
    </source>
</evidence>
<dbReference type="Gene3D" id="3.90.180.10">
    <property type="entry name" value="Medium-chain alcohol dehydrogenases, catalytic domain"/>
    <property type="match status" value="1"/>
</dbReference>
<dbReference type="EMBL" id="JAOQAZ010000036">
    <property type="protein sequence ID" value="KAJ4248489.1"/>
    <property type="molecule type" value="Genomic_DNA"/>
</dbReference>
<sequence length="369" mass="39292">MSDQTRPYQVLLFIIPHMMVLSPPTNTTTNAAAVIPIRKGWLTIQERPIPVPGPGELLVRNEAVAANPSDWKVQSLGVIVNRFPAVLCSDLAGVVVSVGSGVKGFQPGDRVIGFALGMIQGNNDGAALQTYTLLKDIATSHLPGNITFEQGAVLPVAMTTASVALFADLELPMRERRGGESGAILVWSGASGVGVGAIQIAHALGWPVYATASPKHHEWLKKLGATDVWDYSDPGVAQQIGQTTKIAGLKICGAIDARSEASSFDLVKATLIAADSTSGAKIATVLPWPAEKPKPEGAEVRSTNCFRFQTDRQDIGRWLFGHWLQESLENENIEPAPKPRVIDGGLEGAQEMLDTLKAGVSGEKLVLRI</sequence>
<dbReference type="AlphaFoldDB" id="A0A9W8V9E5"/>
<accession>A0A9W8V9E5</accession>
<dbReference type="SUPFAM" id="SSF50129">
    <property type="entry name" value="GroES-like"/>
    <property type="match status" value="1"/>
</dbReference>
<evidence type="ECO:0000259" key="3">
    <source>
        <dbReference type="SMART" id="SM00829"/>
    </source>
</evidence>
<proteinExistence type="inferred from homology"/>
<feature type="domain" description="Enoyl reductase (ER)" evidence="3">
    <location>
        <begin position="40"/>
        <end position="320"/>
    </location>
</feature>
<organism evidence="4 5">
    <name type="scientific">Fusarium torreyae</name>
    <dbReference type="NCBI Taxonomy" id="1237075"/>
    <lineage>
        <taxon>Eukaryota</taxon>
        <taxon>Fungi</taxon>
        <taxon>Dikarya</taxon>
        <taxon>Ascomycota</taxon>
        <taxon>Pezizomycotina</taxon>
        <taxon>Sordariomycetes</taxon>
        <taxon>Hypocreomycetidae</taxon>
        <taxon>Hypocreales</taxon>
        <taxon>Nectriaceae</taxon>
        <taxon>Fusarium</taxon>
    </lineage>
</organism>
<evidence type="ECO:0000256" key="1">
    <source>
        <dbReference type="ARBA" id="ARBA00008072"/>
    </source>
</evidence>
<dbReference type="CDD" id="cd08249">
    <property type="entry name" value="enoyl_reductase_like"/>
    <property type="match status" value="1"/>
</dbReference>
<dbReference type="InterPro" id="IPR047122">
    <property type="entry name" value="Trans-enoyl_RdTase-like"/>
</dbReference>
<protein>
    <recommendedName>
        <fullName evidence="3">Enoyl reductase (ER) domain-containing protein</fullName>
    </recommendedName>
</protein>
<dbReference type="PANTHER" id="PTHR45348:SF2">
    <property type="entry name" value="ZINC-TYPE ALCOHOL DEHYDROGENASE-LIKE PROTEIN C2E1P3.01"/>
    <property type="match status" value="1"/>
</dbReference>
<dbReference type="PANTHER" id="PTHR45348">
    <property type="entry name" value="HYPOTHETICAL OXIDOREDUCTASE (EUROFUNG)"/>
    <property type="match status" value="1"/>
</dbReference>
<evidence type="ECO:0000313" key="4">
    <source>
        <dbReference type="EMBL" id="KAJ4248489.1"/>
    </source>
</evidence>
<dbReference type="InterPro" id="IPR011032">
    <property type="entry name" value="GroES-like_sf"/>
</dbReference>
<dbReference type="Gene3D" id="3.40.50.720">
    <property type="entry name" value="NAD(P)-binding Rossmann-like Domain"/>
    <property type="match status" value="1"/>
</dbReference>
<comment type="caution">
    <text evidence="4">The sequence shown here is derived from an EMBL/GenBank/DDBJ whole genome shotgun (WGS) entry which is preliminary data.</text>
</comment>